<accession>A0ACC0AIV0</accession>
<evidence type="ECO:0000313" key="1">
    <source>
        <dbReference type="EMBL" id="KAI5660185.1"/>
    </source>
</evidence>
<evidence type="ECO:0000313" key="2">
    <source>
        <dbReference type="Proteomes" id="UP001060085"/>
    </source>
</evidence>
<organism evidence="1 2">
    <name type="scientific">Catharanthus roseus</name>
    <name type="common">Madagascar periwinkle</name>
    <name type="synonym">Vinca rosea</name>
    <dbReference type="NCBI Taxonomy" id="4058"/>
    <lineage>
        <taxon>Eukaryota</taxon>
        <taxon>Viridiplantae</taxon>
        <taxon>Streptophyta</taxon>
        <taxon>Embryophyta</taxon>
        <taxon>Tracheophyta</taxon>
        <taxon>Spermatophyta</taxon>
        <taxon>Magnoliopsida</taxon>
        <taxon>eudicotyledons</taxon>
        <taxon>Gunneridae</taxon>
        <taxon>Pentapetalae</taxon>
        <taxon>asterids</taxon>
        <taxon>lamiids</taxon>
        <taxon>Gentianales</taxon>
        <taxon>Apocynaceae</taxon>
        <taxon>Rauvolfioideae</taxon>
        <taxon>Vinceae</taxon>
        <taxon>Catharanthinae</taxon>
        <taxon>Catharanthus</taxon>
    </lineage>
</organism>
<name>A0ACC0AIV0_CATRO</name>
<gene>
    <name evidence="1" type="ORF">M9H77_28978</name>
</gene>
<sequence length="167" mass="19045">MTITNRQSSHDKNAKNKFYNIRTILAERRYRKRRRRLRSDWDRLRFPSRIFDGRGANGERNGGDRRKKEVEETVLPDVDLEDEAVATTTQPSEEEVEEFFTILRRMHVAVKYFEKTGTNISDVNGGGLKLMASEKSAVDDGVKIDKKKSVGVETGGLDLNVIPEADS</sequence>
<dbReference type="EMBL" id="CM044706">
    <property type="protein sequence ID" value="KAI5660185.1"/>
    <property type="molecule type" value="Genomic_DNA"/>
</dbReference>
<reference evidence="2" key="1">
    <citation type="journal article" date="2023" name="Nat. Plants">
        <title>Single-cell RNA sequencing provides a high-resolution roadmap for understanding the multicellular compartmentation of specialized metabolism.</title>
        <authorList>
            <person name="Sun S."/>
            <person name="Shen X."/>
            <person name="Li Y."/>
            <person name="Li Y."/>
            <person name="Wang S."/>
            <person name="Li R."/>
            <person name="Zhang H."/>
            <person name="Shen G."/>
            <person name="Guo B."/>
            <person name="Wei J."/>
            <person name="Xu J."/>
            <person name="St-Pierre B."/>
            <person name="Chen S."/>
            <person name="Sun C."/>
        </authorList>
    </citation>
    <scope>NUCLEOTIDE SEQUENCE [LARGE SCALE GENOMIC DNA]</scope>
</reference>
<proteinExistence type="predicted"/>
<protein>
    <submittedName>
        <fullName evidence="1">Uncharacterized protein</fullName>
    </submittedName>
</protein>
<comment type="caution">
    <text evidence="1">The sequence shown here is derived from an EMBL/GenBank/DDBJ whole genome shotgun (WGS) entry which is preliminary data.</text>
</comment>
<dbReference type="Proteomes" id="UP001060085">
    <property type="component" value="Linkage Group LG06"/>
</dbReference>
<keyword evidence="2" id="KW-1185">Reference proteome</keyword>